<dbReference type="AlphaFoldDB" id="U4QFH6"/>
<protein>
    <submittedName>
        <fullName evidence="1">Uncharacterized protein</fullName>
    </submittedName>
</protein>
<sequence>MHLRGSIFDLDHAGRADGHAGPAAGAGIFQQFRNEGAAAPGPKPDGLGRTGIAAGLTIDIAEGETPLTDRRDVTEALCRGGSKDRLGTGLSTFAAKGAFPGGEIHARQTVRHGDDAGRTGLDAFGATAARGEVAQRDPGGTDAWSIFLPAAQEIAPAERDFHHHLALNVRVAPAGRK</sequence>
<gene>
    <name evidence="1" type="ORF">BN877_p0553</name>
</gene>
<reference evidence="1 2" key="1">
    <citation type="journal article" date="2013" name="Genome Announc.">
        <title>Complete Genome Sequence of the Sesbania Symbiont and Rice Growth-Promoting Endophyte Rhizobium sp. Strain IRBG74.</title>
        <authorList>
            <person name="Crook M.B."/>
            <person name="Mitra S."/>
            <person name="Ane J.M."/>
            <person name="Sadowsky M.J."/>
            <person name="Gyaneshwar P."/>
        </authorList>
    </citation>
    <scope>NUCLEOTIDE SEQUENCE [LARGE SCALE GENOMIC DNA]</scope>
    <source>
        <strain evidence="1 2">IRBG74</strain>
        <plasmid evidence="2">IRBL74_p</plasmid>
    </source>
</reference>
<name>U4QFH6_9HYPH</name>
<geneLocation type="plasmid" evidence="1 2">
    <name>IRBL74_p</name>
</geneLocation>
<dbReference type="Proteomes" id="UP000016944">
    <property type="component" value="Plasmid IRBL74_p"/>
</dbReference>
<dbReference type="HOGENOM" id="CLU_1516729_0_0_5"/>
<dbReference type="KEGG" id="rir:BN877_p0553"/>
<evidence type="ECO:0000313" key="1">
    <source>
        <dbReference type="EMBL" id="CDI12270.1"/>
    </source>
</evidence>
<proteinExistence type="predicted"/>
<organism evidence="1 2">
    <name type="scientific">Agrobacterium pusense</name>
    <dbReference type="NCBI Taxonomy" id="648995"/>
    <lineage>
        <taxon>Bacteria</taxon>
        <taxon>Pseudomonadati</taxon>
        <taxon>Pseudomonadota</taxon>
        <taxon>Alphaproteobacteria</taxon>
        <taxon>Hyphomicrobiales</taxon>
        <taxon>Rhizobiaceae</taxon>
        <taxon>Rhizobium/Agrobacterium group</taxon>
        <taxon>Agrobacterium</taxon>
    </lineage>
</organism>
<dbReference type="EMBL" id="HG518324">
    <property type="protein sequence ID" value="CDI12270.1"/>
    <property type="molecule type" value="Genomic_DNA"/>
</dbReference>
<accession>U4QFH6</accession>
<evidence type="ECO:0000313" key="2">
    <source>
        <dbReference type="Proteomes" id="UP000016944"/>
    </source>
</evidence>
<keyword evidence="1" id="KW-0614">Plasmid</keyword>